<name>A0A7W2EIL4_9BURK</name>
<protein>
    <submittedName>
        <fullName evidence="1">Uncharacterized protein</fullName>
    </submittedName>
</protein>
<dbReference type="EMBL" id="JACEZS010000011">
    <property type="protein sequence ID" value="MBA5606430.1"/>
    <property type="molecule type" value="Genomic_DNA"/>
</dbReference>
<comment type="caution">
    <text evidence="1">The sequence shown here is derived from an EMBL/GenBank/DDBJ whole genome shotgun (WGS) entry which is preliminary data.</text>
</comment>
<dbReference type="RefSeq" id="WP_182218518.1">
    <property type="nucleotide sequence ID" value="NZ_JACEZS010000011.1"/>
</dbReference>
<accession>A0A7W2EIL4</accession>
<organism evidence="1 2">
    <name type="scientific">Rugamonas fusca</name>
    <dbReference type="NCBI Taxonomy" id="2758568"/>
    <lineage>
        <taxon>Bacteria</taxon>
        <taxon>Pseudomonadati</taxon>
        <taxon>Pseudomonadota</taxon>
        <taxon>Betaproteobacteria</taxon>
        <taxon>Burkholderiales</taxon>
        <taxon>Oxalobacteraceae</taxon>
        <taxon>Telluria group</taxon>
        <taxon>Rugamonas</taxon>
    </lineage>
</organism>
<gene>
    <name evidence="1" type="ORF">H3H36_13815</name>
</gene>
<sequence>MKIKQRICALGAELKNIHPVDAIDNDGLCASIQQAFLEHKVRFLRTYPV</sequence>
<evidence type="ECO:0000313" key="2">
    <source>
        <dbReference type="Proteomes" id="UP000566711"/>
    </source>
</evidence>
<proteinExistence type="predicted"/>
<evidence type="ECO:0000313" key="1">
    <source>
        <dbReference type="EMBL" id="MBA5606430.1"/>
    </source>
</evidence>
<dbReference type="AlphaFoldDB" id="A0A7W2EIL4"/>
<reference evidence="1 2" key="1">
    <citation type="submission" date="2020-07" db="EMBL/GenBank/DDBJ databases">
        <title>Novel species isolated from subtropical streams in China.</title>
        <authorList>
            <person name="Lu H."/>
        </authorList>
    </citation>
    <scope>NUCLEOTIDE SEQUENCE [LARGE SCALE GENOMIC DNA]</scope>
    <source>
        <strain evidence="1 2">FT3S</strain>
    </source>
</reference>
<dbReference type="Proteomes" id="UP000566711">
    <property type="component" value="Unassembled WGS sequence"/>
</dbReference>
<keyword evidence="2" id="KW-1185">Reference proteome</keyword>